<organism evidence="1 2">
    <name type="scientific">Actinomadura fibrosa</name>
    <dbReference type="NCBI Taxonomy" id="111802"/>
    <lineage>
        <taxon>Bacteria</taxon>
        <taxon>Bacillati</taxon>
        <taxon>Actinomycetota</taxon>
        <taxon>Actinomycetes</taxon>
        <taxon>Streptosporangiales</taxon>
        <taxon>Thermomonosporaceae</taxon>
        <taxon>Actinomadura</taxon>
    </lineage>
</organism>
<protein>
    <recommendedName>
        <fullName evidence="3">ParB/Sulfiredoxin domain-containing protein</fullName>
    </recommendedName>
</protein>
<comment type="caution">
    <text evidence="1">The sequence shown here is derived from an EMBL/GenBank/DDBJ whole genome shotgun (WGS) entry which is preliminary data.</text>
</comment>
<sequence>MHPVEALLRDHAAARERVVDDHMFSVATGFALPATFRLQVFTAPDALPVMVAIQATGEGPSLTNAAEKYFTAAWRQTCPDEQRPPIWIQRQILPSGRFDSFNLVTFKDATPYTGTEPAWSRITDAALARLVGAPVDRSRGEGYAPRPTEPEPVEQFRLIWAARLPRPHPFRQNACMPQGISWSRRLLRQVRPDRTARSCCWYHGGDWAAATRHAAALVRQAEAEDVPADELAGRVITLAAKIQALPAWQREAIGALVMDPIIVERDGRGYVNGQHRAQALLDQGARRVLVLRYLDPPNQTEAKAALAAWAAQHAPREP</sequence>
<keyword evidence="2" id="KW-1185">Reference proteome</keyword>
<evidence type="ECO:0008006" key="3">
    <source>
        <dbReference type="Google" id="ProtNLM"/>
    </source>
</evidence>
<evidence type="ECO:0000313" key="1">
    <source>
        <dbReference type="EMBL" id="MFD0686023.1"/>
    </source>
</evidence>
<proteinExistence type="predicted"/>
<dbReference type="EMBL" id="JBHTGP010000007">
    <property type="protein sequence ID" value="MFD0686023.1"/>
    <property type="molecule type" value="Genomic_DNA"/>
</dbReference>
<accession>A0ABW2XKT6</accession>
<name>A0ABW2XKT6_9ACTN</name>
<reference evidence="2" key="1">
    <citation type="journal article" date="2019" name="Int. J. Syst. Evol. Microbiol.">
        <title>The Global Catalogue of Microorganisms (GCM) 10K type strain sequencing project: providing services to taxonomists for standard genome sequencing and annotation.</title>
        <authorList>
            <consortium name="The Broad Institute Genomics Platform"/>
            <consortium name="The Broad Institute Genome Sequencing Center for Infectious Disease"/>
            <person name="Wu L."/>
            <person name="Ma J."/>
        </authorList>
    </citation>
    <scope>NUCLEOTIDE SEQUENCE [LARGE SCALE GENOMIC DNA]</scope>
    <source>
        <strain evidence="2">JCM 9371</strain>
    </source>
</reference>
<gene>
    <name evidence="1" type="ORF">ACFQZM_16080</name>
</gene>
<dbReference type="RefSeq" id="WP_131755640.1">
    <property type="nucleotide sequence ID" value="NZ_CAACUY010000007.1"/>
</dbReference>
<dbReference type="Proteomes" id="UP001597063">
    <property type="component" value="Unassembled WGS sequence"/>
</dbReference>
<evidence type="ECO:0000313" key="2">
    <source>
        <dbReference type="Proteomes" id="UP001597063"/>
    </source>
</evidence>